<keyword evidence="2 6" id="KW-0540">Nuclease</keyword>
<dbReference type="InterPro" id="IPR000100">
    <property type="entry name" value="RNase_P"/>
</dbReference>
<dbReference type="Gene3D" id="3.30.230.10">
    <property type="match status" value="1"/>
</dbReference>
<protein>
    <recommendedName>
        <fullName evidence="6 7">Ribonuclease P protein component</fullName>
        <shortName evidence="6">RNase P protein</shortName>
        <shortName evidence="6">RNaseP protein</shortName>
        <ecNumber evidence="6 7">3.1.26.5</ecNumber>
    </recommendedName>
    <alternativeName>
        <fullName evidence="6">Protein C5</fullName>
    </alternativeName>
</protein>
<dbReference type="InterPro" id="IPR020568">
    <property type="entry name" value="Ribosomal_Su5_D2-typ_SF"/>
</dbReference>
<dbReference type="HAMAP" id="MF_00227">
    <property type="entry name" value="RNase_P"/>
    <property type="match status" value="1"/>
</dbReference>
<keyword evidence="5 6" id="KW-0694">RNA-binding</keyword>
<organism evidence="8 9">
    <name type="scientific">Sphingopyxis terrae subsp. terrae NBRC 15098</name>
    <dbReference type="NCBI Taxonomy" id="1219058"/>
    <lineage>
        <taxon>Bacteria</taxon>
        <taxon>Pseudomonadati</taxon>
        <taxon>Pseudomonadota</taxon>
        <taxon>Alphaproteobacteria</taxon>
        <taxon>Sphingomonadales</taxon>
        <taxon>Sphingomonadaceae</taxon>
        <taxon>Sphingopyxis</taxon>
    </lineage>
</organism>
<evidence type="ECO:0000313" key="9">
    <source>
        <dbReference type="Proteomes" id="UP000076234"/>
    </source>
</evidence>
<dbReference type="KEGG" id="ster:AOA14_06900"/>
<proteinExistence type="inferred from homology"/>
<dbReference type="PANTHER" id="PTHR33992">
    <property type="entry name" value="RIBONUCLEASE P PROTEIN COMPONENT"/>
    <property type="match status" value="1"/>
</dbReference>
<dbReference type="GO" id="GO:0030677">
    <property type="term" value="C:ribonuclease P complex"/>
    <property type="evidence" value="ECO:0007669"/>
    <property type="project" value="TreeGrafter"/>
</dbReference>
<dbReference type="SUPFAM" id="SSF54211">
    <property type="entry name" value="Ribosomal protein S5 domain 2-like"/>
    <property type="match status" value="1"/>
</dbReference>
<reference evidence="9" key="1">
    <citation type="submission" date="2015-11" db="EMBL/GenBank/DDBJ databases">
        <title>Complete genome sequence of a polyethylene glycol-degrading strain Sphingopyxis terrae strain 203-1 (NBRC 15098).</title>
        <authorList>
            <person name="Yoshiyuki O."/>
            <person name="Shouta N."/>
            <person name="Nagata Y."/>
            <person name="Numata M."/>
            <person name="Tsuchikane K."/>
            <person name="Hosoyama A."/>
            <person name="Yamazoe A."/>
            <person name="Tsuda M."/>
            <person name="Fujita N."/>
            <person name="Kawai F."/>
        </authorList>
    </citation>
    <scope>NUCLEOTIDE SEQUENCE [LARGE SCALE GENOMIC DNA]</scope>
    <source>
        <strain evidence="9">203-1</strain>
    </source>
</reference>
<dbReference type="InterPro" id="IPR014721">
    <property type="entry name" value="Ribsml_uS5_D2-typ_fold_subgr"/>
</dbReference>
<evidence type="ECO:0000313" key="8">
    <source>
        <dbReference type="EMBL" id="AMU94333.1"/>
    </source>
</evidence>
<gene>
    <name evidence="6" type="primary">rnpA</name>
    <name evidence="8" type="ORF">AOA14_06900</name>
</gene>
<dbReference type="STRING" id="1219058.AOA14_06900"/>
<sequence length="112" mass="12093">MRSLSKRSEFLAANRGLRFPMPGFVLLVRPRGDGDDAPGIGFTVSKKVGNAVTRNRMKRRFRALARAAIPARGIAGADHVMIGRPGGNDIAFAELGEHLDSALQRAARKLAK</sequence>
<dbReference type="EC" id="3.1.26.5" evidence="6 7"/>
<dbReference type="GO" id="GO:0042781">
    <property type="term" value="F:3'-tRNA processing endoribonuclease activity"/>
    <property type="evidence" value="ECO:0007669"/>
    <property type="project" value="TreeGrafter"/>
</dbReference>
<accession>A0A142VWY8</accession>
<dbReference type="EMBL" id="CP013342">
    <property type="protein sequence ID" value="AMU94333.1"/>
    <property type="molecule type" value="Genomic_DNA"/>
</dbReference>
<dbReference type="RefSeq" id="WP_062901240.1">
    <property type="nucleotide sequence ID" value="NZ_CP013342.1"/>
</dbReference>
<comment type="subunit">
    <text evidence="6">Consists of a catalytic RNA component (M1 or rnpB) and a protein subunit.</text>
</comment>
<dbReference type="GO" id="GO:0001682">
    <property type="term" value="P:tRNA 5'-leader removal"/>
    <property type="evidence" value="ECO:0007669"/>
    <property type="project" value="UniProtKB-UniRule"/>
</dbReference>
<comment type="function">
    <text evidence="6">RNaseP catalyzes the removal of the 5'-leader sequence from pre-tRNA to produce the mature 5'-terminus. It can also cleave other RNA substrates such as 4.5S RNA. The protein component plays an auxiliary but essential role in vivo by binding to the 5'-leader sequence and broadening the substrate specificity of the ribozyme.</text>
</comment>
<keyword evidence="3 6" id="KW-0255">Endonuclease</keyword>
<comment type="similarity">
    <text evidence="6">Belongs to the RnpA family.</text>
</comment>
<dbReference type="PANTHER" id="PTHR33992:SF1">
    <property type="entry name" value="RIBONUCLEASE P PROTEIN COMPONENT"/>
    <property type="match status" value="1"/>
</dbReference>
<evidence type="ECO:0000256" key="1">
    <source>
        <dbReference type="ARBA" id="ARBA00022694"/>
    </source>
</evidence>
<evidence type="ECO:0000256" key="6">
    <source>
        <dbReference type="HAMAP-Rule" id="MF_00227"/>
    </source>
</evidence>
<reference evidence="8 9" key="2">
    <citation type="journal article" date="2016" name="Genome Announc.">
        <title>Complete Genome Sequence of Sphingopyxis terrae Strain 203-1 (NBRC 111660), a Polyethylene Glycol Degrader.</title>
        <authorList>
            <person name="Ohtsubo Y."/>
            <person name="Nonoyama S."/>
            <person name="Nagata Y."/>
            <person name="Numata M."/>
            <person name="Tsuchikane K."/>
            <person name="Hosoyama A."/>
            <person name="Yamazoe A."/>
            <person name="Tsuda M."/>
            <person name="Fujita N."/>
            <person name="Kawai F."/>
        </authorList>
    </citation>
    <scope>NUCLEOTIDE SEQUENCE [LARGE SCALE GENOMIC DNA]</scope>
    <source>
        <strain evidence="8 9">203-1</strain>
    </source>
</reference>
<name>A0A142VWY8_9SPHN</name>
<evidence type="ECO:0000256" key="7">
    <source>
        <dbReference type="NCBIfam" id="TIGR00188"/>
    </source>
</evidence>
<evidence type="ECO:0000256" key="4">
    <source>
        <dbReference type="ARBA" id="ARBA00022801"/>
    </source>
</evidence>
<dbReference type="AlphaFoldDB" id="A0A142VWY8"/>
<keyword evidence="4 6" id="KW-0378">Hydrolase</keyword>
<dbReference type="Proteomes" id="UP000076234">
    <property type="component" value="Chromosome"/>
</dbReference>
<dbReference type="Pfam" id="PF00825">
    <property type="entry name" value="Ribonuclease_P"/>
    <property type="match status" value="1"/>
</dbReference>
<dbReference type="GO" id="GO:0000049">
    <property type="term" value="F:tRNA binding"/>
    <property type="evidence" value="ECO:0007669"/>
    <property type="project" value="UniProtKB-UniRule"/>
</dbReference>
<comment type="catalytic activity">
    <reaction evidence="6">
        <text>Endonucleolytic cleavage of RNA, removing 5'-extranucleotides from tRNA precursor.</text>
        <dbReference type="EC" id="3.1.26.5"/>
    </reaction>
</comment>
<evidence type="ECO:0000256" key="2">
    <source>
        <dbReference type="ARBA" id="ARBA00022722"/>
    </source>
</evidence>
<evidence type="ECO:0000256" key="5">
    <source>
        <dbReference type="ARBA" id="ARBA00022884"/>
    </source>
</evidence>
<dbReference type="GO" id="GO:0004526">
    <property type="term" value="F:ribonuclease P activity"/>
    <property type="evidence" value="ECO:0007669"/>
    <property type="project" value="UniProtKB-UniRule"/>
</dbReference>
<keyword evidence="1 6" id="KW-0819">tRNA processing</keyword>
<evidence type="ECO:0000256" key="3">
    <source>
        <dbReference type="ARBA" id="ARBA00022759"/>
    </source>
</evidence>
<dbReference type="NCBIfam" id="TIGR00188">
    <property type="entry name" value="rnpA"/>
    <property type="match status" value="1"/>
</dbReference>